<evidence type="ECO:0000256" key="3">
    <source>
        <dbReference type="ARBA" id="ARBA00023136"/>
    </source>
</evidence>
<evidence type="ECO:0000259" key="9">
    <source>
        <dbReference type="PROSITE" id="PS50885"/>
    </source>
</evidence>
<dbReference type="AlphaFoldDB" id="A0A5C6VZS7"/>
<dbReference type="SUPFAM" id="SSF58104">
    <property type="entry name" value="Methyl-accepting chemotaxis protein (MCP) signaling domain"/>
    <property type="match status" value="1"/>
</dbReference>
<dbReference type="GO" id="GO:0004888">
    <property type="term" value="F:transmembrane signaling receptor activity"/>
    <property type="evidence" value="ECO:0007669"/>
    <property type="project" value="InterPro"/>
</dbReference>
<dbReference type="InterPro" id="IPR004090">
    <property type="entry name" value="Chemotax_Me-accpt_rcpt"/>
</dbReference>
<dbReference type="SMART" id="SM00304">
    <property type="entry name" value="HAMP"/>
    <property type="match status" value="1"/>
</dbReference>
<evidence type="ECO:0000256" key="4">
    <source>
        <dbReference type="ARBA" id="ARBA00023224"/>
    </source>
</evidence>
<dbReference type="PANTHER" id="PTHR32089">
    <property type="entry name" value="METHYL-ACCEPTING CHEMOTAXIS PROTEIN MCPB"/>
    <property type="match status" value="1"/>
</dbReference>
<dbReference type="PANTHER" id="PTHR32089:SF112">
    <property type="entry name" value="LYSOZYME-LIKE PROTEIN-RELATED"/>
    <property type="match status" value="1"/>
</dbReference>
<feature type="domain" description="HAMP" evidence="9">
    <location>
        <begin position="204"/>
        <end position="258"/>
    </location>
</feature>
<keyword evidence="2" id="KW-1003">Cell membrane</keyword>
<dbReference type="InterPro" id="IPR003660">
    <property type="entry name" value="HAMP_dom"/>
</dbReference>
<dbReference type="Pfam" id="PF00672">
    <property type="entry name" value="HAMP"/>
    <property type="match status" value="1"/>
</dbReference>
<evidence type="ECO:0000256" key="2">
    <source>
        <dbReference type="ARBA" id="ARBA00022475"/>
    </source>
</evidence>
<keyword evidence="4 6" id="KW-0807">Transducer</keyword>
<name>A0A5C6VZS7_9BACI</name>
<dbReference type="FunFam" id="1.10.287.950:FF:000001">
    <property type="entry name" value="Methyl-accepting chemotaxis sensory transducer"/>
    <property type="match status" value="1"/>
</dbReference>
<evidence type="ECO:0000256" key="7">
    <source>
        <dbReference type="SAM" id="Phobius"/>
    </source>
</evidence>
<dbReference type="GO" id="GO:0007165">
    <property type="term" value="P:signal transduction"/>
    <property type="evidence" value="ECO:0007669"/>
    <property type="project" value="UniProtKB-KW"/>
</dbReference>
<dbReference type="GO" id="GO:0006935">
    <property type="term" value="P:chemotaxis"/>
    <property type="evidence" value="ECO:0007669"/>
    <property type="project" value="InterPro"/>
</dbReference>
<gene>
    <name evidence="10" type="ORF">FS935_09295</name>
</gene>
<comment type="caution">
    <text evidence="10">The sequence shown here is derived from an EMBL/GenBank/DDBJ whole genome shotgun (WGS) entry which is preliminary data.</text>
</comment>
<evidence type="ECO:0000256" key="1">
    <source>
        <dbReference type="ARBA" id="ARBA00004236"/>
    </source>
</evidence>
<dbReference type="RefSeq" id="WP_146947844.1">
    <property type="nucleotide sequence ID" value="NZ_VOQF01000005.1"/>
</dbReference>
<protein>
    <submittedName>
        <fullName evidence="10">Methyl-accepting chemotaxis protein</fullName>
    </submittedName>
</protein>
<dbReference type="PROSITE" id="PS50885">
    <property type="entry name" value="HAMP"/>
    <property type="match status" value="1"/>
</dbReference>
<dbReference type="PRINTS" id="PR00260">
    <property type="entry name" value="CHEMTRNSDUCR"/>
</dbReference>
<feature type="transmembrane region" description="Helical" evidence="7">
    <location>
        <begin position="182"/>
        <end position="203"/>
    </location>
</feature>
<dbReference type="Gene3D" id="6.10.340.10">
    <property type="match status" value="1"/>
</dbReference>
<dbReference type="Proteomes" id="UP000321363">
    <property type="component" value="Unassembled WGS sequence"/>
</dbReference>
<evidence type="ECO:0000256" key="6">
    <source>
        <dbReference type="PROSITE-ProRule" id="PRU00284"/>
    </source>
</evidence>
<dbReference type="CDD" id="cd06225">
    <property type="entry name" value="HAMP"/>
    <property type="match status" value="1"/>
</dbReference>
<sequence>MKIKVKLLLLVSLLISGIAIIGTLSALQLKSTEKSYLEMQEDEKVQLILKSLQYRFTGLSNDERAFLLTGDNELITGIEEKEKKIFEYLDELKTISTLDNADQEALDSIKSNLLTYSEANEKMVNTYLNGEIEAALVVHMEEQRSIRKELVDPSIEAFINKLTNEIEEDKQLLDKHQSFANLILYSTIALSIIGGVIASLFIIRSINKPISIMNNRLKEISEGEGDLTQSINLNTKDELGEMAQSFNKMIEKLRDLFQQVSFYSEQVAAASEQLTASSEETTRATELISTTVQEVAYGTDKQVNSVKDATKIVDDLSKSVQLIAESSTAVTTTANHASDMADKGNNSVTTVISQMSDINSTVTELSSKVKTLGKRSSQIGEIIKVITEIAEQTNLLALNAAIEAARAGEHGRGFAVVADEVRQLAEQSTKSASEISQLISTIQIDTDNTVKTMEETTIKVAEGITSVNETGDSFEQIQKSIVEVSSQIQEVASAVQEMSVGTKLIVQSMDQIAESSDITASGTLSVSSSTEEQLAAMEEITASSSTLSHMAEELQKIVGKFKI</sequence>
<feature type="domain" description="Methyl-accepting transducer" evidence="8">
    <location>
        <begin position="277"/>
        <end position="513"/>
    </location>
</feature>
<dbReference type="Pfam" id="PF12729">
    <property type="entry name" value="4HB_MCP_1"/>
    <property type="match status" value="1"/>
</dbReference>
<dbReference type="EMBL" id="VOQF01000005">
    <property type="protein sequence ID" value="TXC91088.1"/>
    <property type="molecule type" value="Genomic_DNA"/>
</dbReference>
<dbReference type="InterPro" id="IPR024478">
    <property type="entry name" value="HlyB_4HB_MCP"/>
</dbReference>
<dbReference type="CDD" id="cd11386">
    <property type="entry name" value="MCP_signal"/>
    <property type="match status" value="1"/>
</dbReference>
<comment type="subcellular location">
    <subcellularLocation>
        <location evidence="1">Cell membrane</location>
    </subcellularLocation>
</comment>
<dbReference type="Gene3D" id="1.10.287.950">
    <property type="entry name" value="Methyl-accepting chemotaxis protein"/>
    <property type="match status" value="1"/>
</dbReference>
<evidence type="ECO:0000256" key="5">
    <source>
        <dbReference type="ARBA" id="ARBA00029447"/>
    </source>
</evidence>
<organism evidence="10 11">
    <name type="scientific">Metabacillus litoralis</name>
    <dbReference type="NCBI Taxonomy" id="152268"/>
    <lineage>
        <taxon>Bacteria</taxon>
        <taxon>Bacillati</taxon>
        <taxon>Bacillota</taxon>
        <taxon>Bacilli</taxon>
        <taxon>Bacillales</taxon>
        <taxon>Bacillaceae</taxon>
        <taxon>Metabacillus</taxon>
    </lineage>
</organism>
<evidence type="ECO:0000313" key="10">
    <source>
        <dbReference type="EMBL" id="TXC91088.1"/>
    </source>
</evidence>
<dbReference type="PROSITE" id="PS50111">
    <property type="entry name" value="CHEMOTAXIS_TRANSDUC_2"/>
    <property type="match status" value="1"/>
</dbReference>
<keyword evidence="11" id="KW-1185">Reference proteome</keyword>
<dbReference type="SMART" id="SM00283">
    <property type="entry name" value="MA"/>
    <property type="match status" value="1"/>
</dbReference>
<keyword evidence="7" id="KW-1133">Transmembrane helix</keyword>
<dbReference type="OrthoDB" id="107771at2"/>
<evidence type="ECO:0000259" key="8">
    <source>
        <dbReference type="PROSITE" id="PS50111"/>
    </source>
</evidence>
<dbReference type="GO" id="GO:0005886">
    <property type="term" value="C:plasma membrane"/>
    <property type="evidence" value="ECO:0007669"/>
    <property type="project" value="UniProtKB-SubCell"/>
</dbReference>
<keyword evidence="7" id="KW-0812">Transmembrane</keyword>
<dbReference type="Pfam" id="PF00015">
    <property type="entry name" value="MCPsignal"/>
    <property type="match status" value="1"/>
</dbReference>
<comment type="similarity">
    <text evidence="5">Belongs to the methyl-accepting chemotaxis (MCP) protein family.</text>
</comment>
<dbReference type="InterPro" id="IPR004089">
    <property type="entry name" value="MCPsignal_dom"/>
</dbReference>
<accession>A0A5C6VZS7</accession>
<keyword evidence="3 7" id="KW-0472">Membrane</keyword>
<reference evidence="10 11" key="1">
    <citation type="journal article" date="2005" name="Int. J. Syst. Evol. Microbiol.">
        <title>Bacillus litoralis sp. nov., isolated from a tidal flat of the Yellow Sea in Korea.</title>
        <authorList>
            <person name="Yoon J.H."/>
            <person name="Oh T.K."/>
        </authorList>
    </citation>
    <scope>NUCLEOTIDE SEQUENCE [LARGE SCALE GENOMIC DNA]</scope>
    <source>
        <strain evidence="10 11">SW-211</strain>
    </source>
</reference>
<proteinExistence type="inferred from homology"/>
<evidence type="ECO:0000313" key="11">
    <source>
        <dbReference type="Proteomes" id="UP000321363"/>
    </source>
</evidence>